<dbReference type="Pfam" id="PF08240">
    <property type="entry name" value="ADH_N"/>
    <property type="match status" value="1"/>
</dbReference>
<dbReference type="InterPro" id="IPR011032">
    <property type="entry name" value="GroES-like_sf"/>
</dbReference>
<accession>A0ABR7AR59</accession>
<evidence type="ECO:0000259" key="2">
    <source>
        <dbReference type="Pfam" id="PF00107"/>
    </source>
</evidence>
<dbReference type="Proteomes" id="UP000597613">
    <property type="component" value="Unassembled WGS sequence"/>
</dbReference>
<proteinExistence type="predicted"/>
<evidence type="ECO:0000259" key="3">
    <source>
        <dbReference type="Pfam" id="PF08240"/>
    </source>
</evidence>
<name>A0ABR7AR59_9SPHN</name>
<protein>
    <submittedName>
        <fullName evidence="4">Zinc-binding alcohol dehydrogenase family protein</fullName>
    </submittedName>
</protein>
<organism evidence="4 5">
    <name type="scientific">Sphingomonas albertensis</name>
    <dbReference type="NCBI Taxonomy" id="2762591"/>
    <lineage>
        <taxon>Bacteria</taxon>
        <taxon>Pseudomonadati</taxon>
        <taxon>Pseudomonadota</taxon>
        <taxon>Alphaproteobacteria</taxon>
        <taxon>Sphingomonadales</taxon>
        <taxon>Sphingomonadaceae</taxon>
        <taxon>Sphingomonas</taxon>
    </lineage>
</organism>
<dbReference type="RefSeq" id="WP_187504121.1">
    <property type="nucleotide sequence ID" value="NZ_CP162536.1"/>
</dbReference>
<evidence type="ECO:0000313" key="4">
    <source>
        <dbReference type="EMBL" id="MBC3942427.1"/>
    </source>
</evidence>
<dbReference type="InterPro" id="IPR050129">
    <property type="entry name" value="Zn_alcohol_dh"/>
</dbReference>
<dbReference type="InterPro" id="IPR013154">
    <property type="entry name" value="ADH-like_N"/>
</dbReference>
<keyword evidence="1" id="KW-0560">Oxidoreductase</keyword>
<dbReference type="InterPro" id="IPR036291">
    <property type="entry name" value="NAD(P)-bd_dom_sf"/>
</dbReference>
<evidence type="ECO:0000256" key="1">
    <source>
        <dbReference type="ARBA" id="ARBA00023002"/>
    </source>
</evidence>
<feature type="domain" description="Alcohol dehydrogenase-like N-terminal" evidence="3">
    <location>
        <begin position="23"/>
        <end position="129"/>
    </location>
</feature>
<dbReference type="Pfam" id="PF00107">
    <property type="entry name" value="ADH_zinc_N"/>
    <property type="match status" value="1"/>
</dbReference>
<reference evidence="4 5" key="1">
    <citation type="submission" date="2020-08" db="EMBL/GenBank/DDBJ databases">
        <title>Putative novel bacterial strains isolated from necrotic wheat leaf tissues caused by Xanthomonas translucens.</title>
        <authorList>
            <person name="Tambong J.T."/>
        </authorList>
    </citation>
    <scope>NUCLEOTIDE SEQUENCE [LARGE SCALE GENOMIC DNA]</scope>
    <source>
        <strain evidence="5">DOAB 1063</strain>
    </source>
</reference>
<evidence type="ECO:0000313" key="5">
    <source>
        <dbReference type="Proteomes" id="UP000597613"/>
    </source>
</evidence>
<sequence>MKSLVCSEPNLLIIEDRAEPVRGENDVLVRIRRAGICGTDYHIYTGNQPFLSYPRLIGHELAGEVVEAPANSRFTSGQAVTINPYIACGTCVACRRGRPNCCARISVLGVHADGGMCEWLAVPETAIVDAQGLTLDQAAMVEFLAIGAHAVRRAAMTPDMRVLVVGAGPIGVATALFARVMGIESITFLDTRESRLAFVRDRLGFAQVVVAGDTQTDELRALTDGEMFDAVFDATGNIHAMRAGLSYVAHAGTYVLVGLCKDDLVFPDPEFHKRETTLLASRNALSVDFDHVIASIRGGLIPTDVLRTHTLTIDEAPIRVPQLIADADHVMKAVVSI</sequence>
<dbReference type="SUPFAM" id="SSF51735">
    <property type="entry name" value="NAD(P)-binding Rossmann-fold domains"/>
    <property type="match status" value="1"/>
</dbReference>
<dbReference type="PANTHER" id="PTHR43401">
    <property type="entry name" value="L-THREONINE 3-DEHYDROGENASE"/>
    <property type="match status" value="1"/>
</dbReference>
<dbReference type="InterPro" id="IPR013149">
    <property type="entry name" value="ADH-like_C"/>
</dbReference>
<dbReference type="Gene3D" id="3.90.180.10">
    <property type="entry name" value="Medium-chain alcohol dehydrogenases, catalytic domain"/>
    <property type="match status" value="1"/>
</dbReference>
<feature type="domain" description="Alcohol dehydrogenase-like C-terminal" evidence="2">
    <location>
        <begin position="169"/>
        <end position="290"/>
    </location>
</feature>
<comment type="caution">
    <text evidence="4">The sequence shown here is derived from an EMBL/GenBank/DDBJ whole genome shotgun (WGS) entry which is preliminary data.</text>
</comment>
<dbReference type="EMBL" id="JACONT010000025">
    <property type="protein sequence ID" value="MBC3942427.1"/>
    <property type="molecule type" value="Genomic_DNA"/>
</dbReference>
<keyword evidence="5" id="KW-1185">Reference proteome</keyword>
<dbReference type="CDD" id="cd08261">
    <property type="entry name" value="Zn_ADH7"/>
    <property type="match status" value="1"/>
</dbReference>
<dbReference type="SUPFAM" id="SSF50129">
    <property type="entry name" value="GroES-like"/>
    <property type="match status" value="1"/>
</dbReference>
<dbReference type="Gene3D" id="3.40.50.720">
    <property type="entry name" value="NAD(P)-binding Rossmann-like Domain"/>
    <property type="match status" value="1"/>
</dbReference>
<gene>
    <name evidence="4" type="ORF">H8S47_12145</name>
</gene>
<dbReference type="PANTHER" id="PTHR43401:SF3">
    <property type="entry name" value="L-GALACTONATE-5-DEHYDROGENASE"/>
    <property type="match status" value="1"/>
</dbReference>